<evidence type="ECO:0000256" key="3">
    <source>
        <dbReference type="ARBA" id="ARBA00023134"/>
    </source>
</evidence>
<organism evidence="6">
    <name type="scientific">Arion vulgaris</name>
    <dbReference type="NCBI Taxonomy" id="1028688"/>
    <lineage>
        <taxon>Eukaryota</taxon>
        <taxon>Metazoa</taxon>
        <taxon>Spiralia</taxon>
        <taxon>Lophotrochozoa</taxon>
        <taxon>Mollusca</taxon>
        <taxon>Gastropoda</taxon>
        <taxon>Heterobranchia</taxon>
        <taxon>Euthyneura</taxon>
        <taxon>Panpulmonata</taxon>
        <taxon>Eupulmonata</taxon>
        <taxon>Stylommatophora</taxon>
        <taxon>Helicina</taxon>
        <taxon>Arionoidea</taxon>
        <taxon>Arionidae</taxon>
        <taxon>Arion</taxon>
    </lineage>
</organism>
<dbReference type="PROSITE" id="PS51722">
    <property type="entry name" value="G_TR_2"/>
    <property type="match status" value="1"/>
</dbReference>
<evidence type="ECO:0000313" key="5">
    <source>
        <dbReference type="EMBL" id="CEK86218.1"/>
    </source>
</evidence>
<dbReference type="FunFam" id="3.40.50.300:FF:000091">
    <property type="entry name" value="Probable GTP-binding protein 1"/>
    <property type="match status" value="1"/>
</dbReference>
<proteinExistence type="inferred from homology"/>
<dbReference type="GO" id="GO:0005525">
    <property type="term" value="F:GTP binding"/>
    <property type="evidence" value="ECO:0007669"/>
    <property type="project" value="UniProtKB-KW"/>
</dbReference>
<dbReference type="InterPro" id="IPR050055">
    <property type="entry name" value="EF-Tu_GTPase"/>
</dbReference>
<dbReference type="GO" id="GO:0003746">
    <property type="term" value="F:translation elongation factor activity"/>
    <property type="evidence" value="ECO:0007669"/>
    <property type="project" value="TreeGrafter"/>
</dbReference>
<evidence type="ECO:0000256" key="1">
    <source>
        <dbReference type="ARBA" id="ARBA00007249"/>
    </source>
</evidence>
<evidence type="ECO:0000256" key="2">
    <source>
        <dbReference type="ARBA" id="ARBA00022741"/>
    </source>
</evidence>
<dbReference type="Gene3D" id="2.40.30.10">
    <property type="entry name" value="Translation factors"/>
    <property type="match status" value="1"/>
</dbReference>
<dbReference type="FunFam" id="2.40.30.10:FF:000014">
    <property type="entry name" value="Probable GTP-binding protein 1"/>
    <property type="match status" value="1"/>
</dbReference>
<dbReference type="CDD" id="cd03694">
    <property type="entry name" value="GTPBP_II"/>
    <property type="match status" value="1"/>
</dbReference>
<name>A0A0B7AYS0_9EUPU</name>
<dbReference type="EMBL" id="HACG01039353">
    <property type="protein sequence ID" value="CEK86218.1"/>
    <property type="molecule type" value="Transcribed_RNA"/>
</dbReference>
<dbReference type="CDD" id="cd03708">
    <property type="entry name" value="GTPBP_III"/>
    <property type="match status" value="1"/>
</dbReference>
<dbReference type="PANTHER" id="PTHR43721:SF3">
    <property type="entry name" value="GTP-BINDING PROTEIN 2"/>
    <property type="match status" value="1"/>
</dbReference>
<dbReference type="CDD" id="cd04165">
    <property type="entry name" value="GTPBP1_like"/>
    <property type="match status" value="1"/>
</dbReference>
<dbReference type="Pfam" id="PF03144">
    <property type="entry name" value="GTP_EFTU_D2"/>
    <property type="match status" value="1"/>
</dbReference>
<dbReference type="InterPro" id="IPR027417">
    <property type="entry name" value="P-loop_NTPase"/>
</dbReference>
<accession>A0A0B7AYS0</accession>
<reference evidence="6" key="1">
    <citation type="submission" date="2014-12" db="EMBL/GenBank/DDBJ databases">
        <title>Insight into the proteome of Arion vulgaris.</title>
        <authorList>
            <person name="Aradska J."/>
            <person name="Bulat T."/>
            <person name="Smidak R."/>
            <person name="Sarate P."/>
            <person name="Gangsoo J."/>
            <person name="Sialana F."/>
            <person name="Bilban M."/>
            <person name="Lubec G."/>
        </authorList>
    </citation>
    <scope>NUCLEOTIDE SEQUENCE</scope>
    <source>
        <tissue evidence="6">Skin</tissue>
    </source>
</reference>
<dbReference type="GO" id="GO:0003924">
    <property type="term" value="F:GTPase activity"/>
    <property type="evidence" value="ECO:0007669"/>
    <property type="project" value="InterPro"/>
</dbReference>
<dbReference type="Gene3D" id="3.40.50.300">
    <property type="entry name" value="P-loop containing nucleotide triphosphate hydrolases"/>
    <property type="match status" value="1"/>
</dbReference>
<sequence length="574" mass="64148">MELIVSMFDPDLGTQNDLSDHRDFYHDSENGIEELSNLPPEEDEGNVEYKLKLVNPSEFRMEHLVTQMKWRLEEGHGEAIYEIGVEDSGFLAGLSDTELEASLSTLQRMADRLGASLEILREKVIEDDQQDKKRRALEVLVRKVPDDQQFIDLKLAVLGNVDVGKSTLLGCLTQGELDNGRGRARLNLFRHLHEIQSGRTSSISYEIMGFDDSGNVVNYSACRSIEEICEKSSKLITLIDLAGHHKYLKTTVFGLTGNCPDFAMLVVSANTGIVGTTKEHLGYALALDVPVFVVVNKVDMCRPAMLERTLSQLEQILKSPGVKRIPIRIITSDDAITAASSLELQNITPIFTVSCVTGHHLDLLKQFLNILPPVTPHSEREKLAQDMTEFQIDELFSVPDVGTVVGGLIQRGSIREGDRLWLGPADDGSYREVKVRTVHRNRLPCRLIQAGQAACMALADIGREEIRKGMVLLSPESPLCCCKMFEADVYVLFHNKCITVGFQTTIHIGTVCQTAVITHINRPHIKTNEKARVTFTFKFKPEHIRVGSRLLFRDGRSKGMGEVTKVTPYEEVNH</sequence>
<feature type="domain" description="Tr-type G" evidence="4">
    <location>
        <begin position="150"/>
        <end position="377"/>
    </location>
</feature>
<evidence type="ECO:0000259" key="4">
    <source>
        <dbReference type="PROSITE" id="PS51722"/>
    </source>
</evidence>
<dbReference type="InterPro" id="IPR009001">
    <property type="entry name" value="Transl_elong_EF1A/Init_IF2_C"/>
</dbReference>
<dbReference type="InterPro" id="IPR009000">
    <property type="entry name" value="Transl_B-barrel_sf"/>
</dbReference>
<keyword evidence="2" id="KW-0547">Nucleotide-binding</keyword>
<dbReference type="SUPFAM" id="SSF52540">
    <property type="entry name" value="P-loop containing nucleoside triphosphate hydrolases"/>
    <property type="match status" value="1"/>
</dbReference>
<keyword evidence="3" id="KW-0342">GTP-binding</keyword>
<evidence type="ECO:0000313" key="6">
    <source>
        <dbReference type="EMBL" id="CEK86219.1"/>
    </source>
</evidence>
<dbReference type="SUPFAM" id="SSF50447">
    <property type="entry name" value="Translation proteins"/>
    <property type="match status" value="1"/>
</dbReference>
<gene>
    <name evidence="6" type="primary">ORF152616</name>
    <name evidence="5" type="synonym">ORF152613</name>
</gene>
<dbReference type="InterPro" id="IPR004161">
    <property type="entry name" value="EFTu-like_2"/>
</dbReference>
<dbReference type="SUPFAM" id="SSF50465">
    <property type="entry name" value="EF-Tu/eEF-1alpha/eIF2-gamma C-terminal domain"/>
    <property type="match status" value="1"/>
</dbReference>
<dbReference type="EMBL" id="HACG01039354">
    <property type="protein sequence ID" value="CEK86219.1"/>
    <property type="molecule type" value="Transcribed_RNA"/>
</dbReference>
<dbReference type="InterPro" id="IPR035531">
    <property type="entry name" value="GTPBP1-like"/>
</dbReference>
<protein>
    <recommendedName>
        <fullName evidence="4">Tr-type G domain-containing protein</fullName>
    </recommendedName>
</protein>
<dbReference type="InterPro" id="IPR000795">
    <property type="entry name" value="T_Tr_GTP-bd_dom"/>
</dbReference>
<dbReference type="AlphaFoldDB" id="A0A0B7AYS0"/>
<comment type="similarity">
    <text evidence="1">Belongs to the TRAFAC class translation factor GTPase superfamily. Classic translation factor GTPase family. EF-Tu/EF-1A subfamily.</text>
</comment>
<dbReference type="PANTHER" id="PTHR43721">
    <property type="entry name" value="ELONGATION FACTOR TU-RELATED"/>
    <property type="match status" value="1"/>
</dbReference>
<dbReference type="Pfam" id="PF00009">
    <property type="entry name" value="GTP_EFTU"/>
    <property type="match status" value="1"/>
</dbReference>